<keyword evidence="3" id="KW-1003">Cell membrane</keyword>
<protein>
    <submittedName>
        <fullName evidence="10">Amino acid permease</fullName>
    </submittedName>
</protein>
<evidence type="ECO:0000313" key="10">
    <source>
        <dbReference type="EMBL" id="KRL04937.1"/>
    </source>
</evidence>
<dbReference type="Proteomes" id="UP000051686">
    <property type="component" value="Unassembled WGS sequence"/>
</dbReference>
<name>A0A0R1MAM1_9LACO</name>
<dbReference type="AlphaFoldDB" id="A0A0R1MAM1"/>
<evidence type="ECO:0000259" key="9">
    <source>
        <dbReference type="Pfam" id="PF00324"/>
    </source>
</evidence>
<organism evidence="10 11">
    <name type="scientific">Liquorilactobacillus oeni DSM 19972</name>
    <dbReference type="NCBI Taxonomy" id="1423777"/>
    <lineage>
        <taxon>Bacteria</taxon>
        <taxon>Bacillati</taxon>
        <taxon>Bacillota</taxon>
        <taxon>Bacilli</taxon>
        <taxon>Lactobacillales</taxon>
        <taxon>Lactobacillaceae</taxon>
        <taxon>Liquorilactobacillus</taxon>
    </lineage>
</organism>
<feature type="transmembrane region" description="Helical" evidence="8">
    <location>
        <begin position="303"/>
        <end position="335"/>
    </location>
</feature>
<gene>
    <name evidence="10" type="ORF">FD46_GL001161</name>
</gene>
<dbReference type="PIRSF" id="PIRSF006060">
    <property type="entry name" value="AA_transporter"/>
    <property type="match status" value="1"/>
</dbReference>
<dbReference type="GO" id="GO:0006865">
    <property type="term" value="P:amino acid transport"/>
    <property type="evidence" value="ECO:0007669"/>
    <property type="project" value="UniProtKB-KW"/>
</dbReference>
<dbReference type="Pfam" id="PF00324">
    <property type="entry name" value="AA_permease"/>
    <property type="match status" value="1"/>
</dbReference>
<evidence type="ECO:0000256" key="2">
    <source>
        <dbReference type="ARBA" id="ARBA00022448"/>
    </source>
</evidence>
<feature type="transmembrane region" description="Helical" evidence="8">
    <location>
        <begin position="380"/>
        <end position="399"/>
    </location>
</feature>
<keyword evidence="11" id="KW-1185">Reference proteome</keyword>
<evidence type="ECO:0000256" key="8">
    <source>
        <dbReference type="SAM" id="Phobius"/>
    </source>
</evidence>
<dbReference type="EMBL" id="AZEH01000037">
    <property type="protein sequence ID" value="KRL04937.1"/>
    <property type="molecule type" value="Genomic_DNA"/>
</dbReference>
<sequence>MIAMLLMHLYTGESTLKYRRFFKKMKNELSRSLTHRHIQMIAIGGAIGTGLFLGSGTAIQKAGPALILAYLMAGIICFFMMRAIGELVLSDIKLTSFIDFVRKYLGERWEFVIGWTYWLCWISLAMADLTASGIYLRYWFPFVPQWLVPLVIIITLLSFNLLSVGLYGELESWFASVKVLAIIALIITGVFLILFRVRIGDNVVSVNNLFAHGGFFPKGWSGLLAAFPMVIFAFTGIEMVGLTSGETENPKRDLPRAINSLPIRIGLFYIGSMFVIMCIYPWNEIVTSSSPFVQVFSGIGVKMAAGAINFVVLTAALSACNSAIFSTSRTLFVLARSNKAPSSYAKTSSHGVPVQSLLFSSIVLLVIVLLNYVIPQSVFQIISGVATISFIFVWIVLVICHAKYKAALKGKKTSFSMPFYPFSSILTILFFAGVLFLLVLDKSTLLSVIFSLVWFIFLAFCYSLIPKKVKKKL</sequence>
<feature type="transmembrane region" description="Helical" evidence="8">
    <location>
        <begin position="68"/>
        <end position="90"/>
    </location>
</feature>
<reference evidence="10 11" key="1">
    <citation type="journal article" date="2015" name="Genome Announc.">
        <title>Expanding the biotechnology potential of lactobacilli through comparative genomics of 213 strains and associated genera.</title>
        <authorList>
            <person name="Sun Z."/>
            <person name="Harris H.M."/>
            <person name="McCann A."/>
            <person name="Guo C."/>
            <person name="Argimon S."/>
            <person name="Zhang W."/>
            <person name="Yang X."/>
            <person name="Jeffery I.B."/>
            <person name="Cooney J.C."/>
            <person name="Kagawa T.F."/>
            <person name="Liu W."/>
            <person name="Song Y."/>
            <person name="Salvetti E."/>
            <person name="Wrobel A."/>
            <person name="Rasinkangas P."/>
            <person name="Parkhill J."/>
            <person name="Rea M.C."/>
            <person name="O'Sullivan O."/>
            <person name="Ritari J."/>
            <person name="Douillard F.P."/>
            <person name="Paul Ross R."/>
            <person name="Yang R."/>
            <person name="Briner A.E."/>
            <person name="Felis G.E."/>
            <person name="de Vos W.M."/>
            <person name="Barrangou R."/>
            <person name="Klaenhammer T.R."/>
            <person name="Caufield P.W."/>
            <person name="Cui Y."/>
            <person name="Zhang H."/>
            <person name="O'Toole P.W."/>
        </authorList>
    </citation>
    <scope>NUCLEOTIDE SEQUENCE [LARGE SCALE GENOMIC DNA]</scope>
    <source>
        <strain evidence="10 11">DSM 19972</strain>
    </source>
</reference>
<feature type="transmembrane region" description="Helical" evidence="8">
    <location>
        <begin position="219"/>
        <end position="240"/>
    </location>
</feature>
<feature type="transmembrane region" description="Helical" evidence="8">
    <location>
        <begin position="179"/>
        <end position="199"/>
    </location>
</feature>
<dbReference type="FunFam" id="1.20.1740.10:FF:000001">
    <property type="entry name" value="Amino acid permease"/>
    <property type="match status" value="1"/>
</dbReference>
<keyword evidence="6 8" id="KW-1133">Transmembrane helix</keyword>
<comment type="caution">
    <text evidence="10">The sequence shown here is derived from an EMBL/GenBank/DDBJ whole genome shotgun (WGS) entry which is preliminary data.</text>
</comment>
<dbReference type="PANTHER" id="PTHR43495:SF2">
    <property type="entry name" value="D-SERINE_D-ALANINE_GLYCINE TRANSPORTER"/>
    <property type="match status" value="1"/>
</dbReference>
<evidence type="ECO:0000313" key="11">
    <source>
        <dbReference type="Proteomes" id="UP000051686"/>
    </source>
</evidence>
<feature type="transmembrane region" description="Helical" evidence="8">
    <location>
        <begin position="111"/>
        <end position="140"/>
    </location>
</feature>
<evidence type="ECO:0000256" key="4">
    <source>
        <dbReference type="ARBA" id="ARBA00022692"/>
    </source>
</evidence>
<dbReference type="GO" id="GO:0055085">
    <property type="term" value="P:transmembrane transport"/>
    <property type="evidence" value="ECO:0007669"/>
    <property type="project" value="InterPro"/>
</dbReference>
<feature type="transmembrane region" description="Helical" evidence="8">
    <location>
        <begin position="146"/>
        <end position="167"/>
    </location>
</feature>
<dbReference type="GO" id="GO:0005886">
    <property type="term" value="C:plasma membrane"/>
    <property type="evidence" value="ECO:0007669"/>
    <property type="project" value="UniProtKB-SubCell"/>
</dbReference>
<keyword evidence="2" id="KW-0813">Transport</keyword>
<dbReference type="InterPro" id="IPR004841">
    <property type="entry name" value="AA-permease/SLC12A_dom"/>
</dbReference>
<feature type="transmembrane region" description="Helical" evidence="8">
    <location>
        <begin position="445"/>
        <end position="465"/>
    </location>
</feature>
<keyword evidence="7 8" id="KW-0472">Membrane</keyword>
<dbReference type="PANTHER" id="PTHR43495">
    <property type="entry name" value="GABA PERMEASE"/>
    <property type="match status" value="1"/>
</dbReference>
<accession>A0A0R1MAM1</accession>
<feature type="transmembrane region" description="Helical" evidence="8">
    <location>
        <begin position="419"/>
        <end position="439"/>
    </location>
</feature>
<feature type="domain" description="Amino acid permease/ SLC12A" evidence="9">
    <location>
        <begin position="37"/>
        <end position="468"/>
    </location>
</feature>
<proteinExistence type="predicted"/>
<evidence type="ECO:0000256" key="1">
    <source>
        <dbReference type="ARBA" id="ARBA00004651"/>
    </source>
</evidence>
<keyword evidence="5" id="KW-0029">Amino-acid transport</keyword>
<evidence type="ECO:0000256" key="5">
    <source>
        <dbReference type="ARBA" id="ARBA00022970"/>
    </source>
</evidence>
<keyword evidence="4 8" id="KW-0812">Transmembrane</keyword>
<evidence type="ECO:0000256" key="7">
    <source>
        <dbReference type="ARBA" id="ARBA00023136"/>
    </source>
</evidence>
<dbReference type="Gene3D" id="1.20.1740.10">
    <property type="entry name" value="Amino acid/polyamine transporter I"/>
    <property type="match status" value="1"/>
</dbReference>
<dbReference type="PATRIC" id="fig|1423777.3.peg.1201"/>
<feature type="transmembrane region" description="Helical" evidence="8">
    <location>
        <begin position="356"/>
        <end position="374"/>
    </location>
</feature>
<feature type="transmembrane region" description="Helical" evidence="8">
    <location>
        <begin position="261"/>
        <end position="283"/>
    </location>
</feature>
<comment type="subcellular location">
    <subcellularLocation>
        <location evidence="1">Cell membrane</location>
        <topology evidence="1">Multi-pass membrane protein</topology>
    </subcellularLocation>
</comment>
<evidence type="ECO:0000256" key="6">
    <source>
        <dbReference type="ARBA" id="ARBA00022989"/>
    </source>
</evidence>
<evidence type="ECO:0000256" key="3">
    <source>
        <dbReference type="ARBA" id="ARBA00022475"/>
    </source>
</evidence>